<dbReference type="RefSeq" id="WP_184926048.1">
    <property type="nucleotide sequence ID" value="NZ_JACHJR010000003.1"/>
</dbReference>
<evidence type="ECO:0000256" key="1">
    <source>
        <dbReference type="SAM" id="MobiDB-lite"/>
    </source>
</evidence>
<comment type="caution">
    <text evidence="2">The sequence shown here is derived from an EMBL/GenBank/DDBJ whole genome shotgun (WGS) entry which is preliminary data.</text>
</comment>
<name>A0A7W7SK47_9ACTN</name>
<feature type="compositionally biased region" description="Acidic residues" evidence="1">
    <location>
        <begin position="140"/>
        <end position="155"/>
    </location>
</feature>
<evidence type="ECO:0008006" key="4">
    <source>
        <dbReference type="Google" id="ProtNLM"/>
    </source>
</evidence>
<sequence>MAKGGQGRLTEAGQRTHTVSVRLTPAELERWHAARSKTARKELGAWVRAMVEEALNGHPGIPGDVAQVPEVNHAVFVQLAAIGNNMNQIAYLSNTAGGVPAELHQRLAEAIEAVGDAALAVRGLAPMTGPAGLAEHDQEHDDVDQGDEAEPGPAR</sequence>
<organism evidence="2 3">
    <name type="scientific">Kitasatospora gansuensis</name>
    <dbReference type="NCBI Taxonomy" id="258050"/>
    <lineage>
        <taxon>Bacteria</taxon>
        <taxon>Bacillati</taxon>
        <taxon>Actinomycetota</taxon>
        <taxon>Actinomycetes</taxon>
        <taxon>Kitasatosporales</taxon>
        <taxon>Streptomycetaceae</taxon>
        <taxon>Kitasatospora</taxon>
    </lineage>
</organism>
<reference evidence="2 3" key="1">
    <citation type="submission" date="2020-08" db="EMBL/GenBank/DDBJ databases">
        <title>Sequencing the genomes of 1000 actinobacteria strains.</title>
        <authorList>
            <person name="Klenk H.-P."/>
        </authorList>
    </citation>
    <scope>NUCLEOTIDE SEQUENCE [LARGE SCALE GENOMIC DNA]</scope>
    <source>
        <strain evidence="2 3">DSM 44786</strain>
    </source>
</reference>
<proteinExistence type="predicted"/>
<accession>A0A7W7SK47</accession>
<dbReference type="EMBL" id="JACHJR010000003">
    <property type="protein sequence ID" value="MBB4951955.1"/>
    <property type="molecule type" value="Genomic_DNA"/>
</dbReference>
<keyword evidence="3" id="KW-1185">Reference proteome</keyword>
<dbReference type="AlphaFoldDB" id="A0A7W7SK47"/>
<evidence type="ECO:0000313" key="3">
    <source>
        <dbReference type="Proteomes" id="UP000573327"/>
    </source>
</evidence>
<protein>
    <recommendedName>
        <fullName evidence="4">Bacterial mobilisation domain-containing protein</fullName>
    </recommendedName>
</protein>
<feature type="region of interest" description="Disordered" evidence="1">
    <location>
        <begin position="129"/>
        <end position="155"/>
    </location>
</feature>
<evidence type="ECO:0000313" key="2">
    <source>
        <dbReference type="EMBL" id="MBB4951955.1"/>
    </source>
</evidence>
<gene>
    <name evidence="2" type="ORF">F4556_007609</name>
</gene>
<dbReference type="Proteomes" id="UP000573327">
    <property type="component" value="Unassembled WGS sequence"/>
</dbReference>